<dbReference type="Proteomes" id="UP000184339">
    <property type="component" value="Unassembled WGS sequence"/>
</dbReference>
<dbReference type="OrthoDB" id="9181422at2"/>
<name>A0A1M7P8B3_9BURK</name>
<feature type="signal peptide" evidence="2">
    <location>
        <begin position="1"/>
        <end position="21"/>
    </location>
</feature>
<evidence type="ECO:0000256" key="2">
    <source>
        <dbReference type="SAM" id="SignalP"/>
    </source>
</evidence>
<organism evidence="4 5">
    <name type="scientific">Duganella sacchari</name>
    <dbReference type="NCBI Taxonomy" id="551987"/>
    <lineage>
        <taxon>Bacteria</taxon>
        <taxon>Pseudomonadati</taxon>
        <taxon>Pseudomonadota</taxon>
        <taxon>Betaproteobacteria</taxon>
        <taxon>Burkholderiales</taxon>
        <taxon>Oxalobacteraceae</taxon>
        <taxon>Telluria group</taxon>
        <taxon>Duganella</taxon>
    </lineage>
</organism>
<dbReference type="Pfam" id="PF13511">
    <property type="entry name" value="DUF4124"/>
    <property type="match status" value="1"/>
</dbReference>
<dbReference type="EMBL" id="FRCX01000004">
    <property type="protein sequence ID" value="SHN12870.1"/>
    <property type="molecule type" value="Genomic_DNA"/>
</dbReference>
<feature type="region of interest" description="Disordered" evidence="1">
    <location>
        <begin position="60"/>
        <end position="106"/>
    </location>
</feature>
<evidence type="ECO:0000259" key="3">
    <source>
        <dbReference type="Pfam" id="PF13511"/>
    </source>
</evidence>
<dbReference type="InterPro" id="IPR025392">
    <property type="entry name" value="DUF4124"/>
</dbReference>
<evidence type="ECO:0000313" key="5">
    <source>
        <dbReference type="Proteomes" id="UP000184339"/>
    </source>
</evidence>
<proteinExistence type="predicted"/>
<accession>A0A1M7P8B3</accession>
<evidence type="ECO:0000256" key="1">
    <source>
        <dbReference type="SAM" id="MobiDB-lite"/>
    </source>
</evidence>
<sequence length="162" mass="17939">MNHRNTLLIAGLLAISPLALAQYVWIDDKGVKQLSDRPPPPNVPEKRILKAPGKPLFNPNAIDLEPAADMPATRPAPTLADRNADFNKRKTEAADAQQRAAADTQRKADIAANCDAARQNQQALDQGLRLSTYDKNGERGYMNDQEREDLRKKTQKVLADCK</sequence>
<keyword evidence="5" id="KW-1185">Reference proteome</keyword>
<feature type="region of interest" description="Disordered" evidence="1">
    <location>
        <begin position="121"/>
        <end position="162"/>
    </location>
</feature>
<protein>
    <recommendedName>
        <fullName evidence="3">DUF4124 domain-containing protein</fullName>
    </recommendedName>
</protein>
<dbReference type="STRING" id="551987.SAMN05192549_104496"/>
<feature type="compositionally biased region" description="Low complexity" evidence="1">
    <location>
        <begin position="94"/>
        <end position="103"/>
    </location>
</feature>
<feature type="compositionally biased region" description="Basic and acidic residues" evidence="1">
    <location>
        <begin position="82"/>
        <end position="93"/>
    </location>
</feature>
<keyword evidence="2" id="KW-0732">Signal</keyword>
<feature type="chain" id="PRO_5012025829" description="DUF4124 domain-containing protein" evidence="2">
    <location>
        <begin position="22"/>
        <end position="162"/>
    </location>
</feature>
<dbReference type="AlphaFoldDB" id="A0A1M7P8B3"/>
<evidence type="ECO:0000313" key="4">
    <source>
        <dbReference type="EMBL" id="SHN12870.1"/>
    </source>
</evidence>
<gene>
    <name evidence="4" type="ORF">SAMN05192549_104496</name>
</gene>
<dbReference type="RefSeq" id="WP_072784507.1">
    <property type="nucleotide sequence ID" value="NZ_FRCX01000004.1"/>
</dbReference>
<feature type="domain" description="DUF4124" evidence="3">
    <location>
        <begin position="12"/>
        <end position="55"/>
    </location>
</feature>
<reference evidence="5" key="1">
    <citation type="submission" date="2016-11" db="EMBL/GenBank/DDBJ databases">
        <authorList>
            <person name="Varghese N."/>
            <person name="Submissions S."/>
        </authorList>
    </citation>
    <scope>NUCLEOTIDE SEQUENCE [LARGE SCALE GENOMIC DNA]</scope>
    <source>
        <strain evidence="5">Sac-22</strain>
    </source>
</reference>